<comment type="similarity">
    <text evidence="2">Belongs to the CDP-glycerol glycerophosphotransferase family.</text>
</comment>
<comment type="caution">
    <text evidence="8">The sequence shown here is derived from an EMBL/GenBank/DDBJ whole genome shotgun (WGS) entry which is preliminary data.</text>
</comment>
<evidence type="ECO:0000313" key="9">
    <source>
        <dbReference type="Proteomes" id="UP000194903"/>
    </source>
</evidence>
<keyword evidence="6 7" id="KW-0472">Membrane</keyword>
<dbReference type="Pfam" id="PF04464">
    <property type="entry name" value="Glyphos_transf"/>
    <property type="match status" value="1"/>
</dbReference>
<keyword evidence="7" id="KW-0812">Transmembrane</keyword>
<dbReference type="Proteomes" id="UP000194903">
    <property type="component" value="Unassembled WGS sequence"/>
</dbReference>
<dbReference type="RefSeq" id="WP_087017864.1">
    <property type="nucleotide sequence ID" value="NZ_NHOC01000003.1"/>
</dbReference>
<dbReference type="InterPro" id="IPR051612">
    <property type="entry name" value="Teichoic_Acid_Biosynth"/>
</dbReference>
<evidence type="ECO:0000256" key="3">
    <source>
        <dbReference type="ARBA" id="ARBA00022475"/>
    </source>
</evidence>
<keyword evidence="4" id="KW-0808">Transferase</keyword>
<dbReference type="InterPro" id="IPR043149">
    <property type="entry name" value="TagF_N"/>
</dbReference>
<reference evidence="8 9" key="1">
    <citation type="submission" date="2017-05" db="EMBL/GenBank/DDBJ databases">
        <title>Butyricicoccus porcorum sp. nov. a butyrate-producing bacterium from the swine intestinal tract.</title>
        <authorList>
            <person name="Trachsel J."/>
            <person name="Humphrey S."/>
            <person name="Allen H.K."/>
        </authorList>
    </citation>
    <scope>NUCLEOTIDE SEQUENCE [LARGE SCALE GENOMIC DNA]</scope>
    <source>
        <strain evidence="8">BB10</strain>
    </source>
</reference>
<name>A0A252F641_9FIRM</name>
<dbReference type="OrthoDB" id="9807097at2"/>
<evidence type="ECO:0000313" key="8">
    <source>
        <dbReference type="EMBL" id="OUM21130.1"/>
    </source>
</evidence>
<dbReference type="InterPro" id="IPR007554">
    <property type="entry name" value="Glycerophosphate_synth"/>
</dbReference>
<dbReference type="GO" id="GO:0005886">
    <property type="term" value="C:plasma membrane"/>
    <property type="evidence" value="ECO:0007669"/>
    <property type="project" value="UniProtKB-SubCell"/>
</dbReference>
<evidence type="ECO:0000256" key="6">
    <source>
        <dbReference type="ARBA" id="ARBA00023136"/>
    </source>
</evidence>
<gene>
    <name evidence="8" type="ORF">CBW42_03595</name>
</gene>
<organism evidence="8 9">
    <name type="scientific">Butyricicoccus porcorum</name>
    <dbReference type="NCBI Taxonomy" id="1945634"/>
    <lineage>
        <taxon>Bacteria</taxon>
        <taxon>Bacillati</taxon>
        <taxon>Bacillota</taxon>
        <taxon>Clostridia</taxon>
        <taxon>Eubacteriales</taxon>
        <taxon>Butyricicoccaceae</taxon>
        <taxon>Butyricicoccus</taxon>
    </lineage>
</organism>
<dbReference type="GO" id="GO:0019350">
    <property type="term" value="P:teichoic acid biosynthetic process"/>
    <property type="evidence" value="ECO:0007669"/>
    <property type="project" value="UniProtKB-KW"/>
</dbReference>
<dbReference type="EMBL" id="NHOC01000003">
    <property type="protein sequence ID" value="OUM21130.1"/>
    <property type="molecule type" value="Genomic_DNA"/>
</dbReference>
<dbReference type="Gene3D" id="3.40.50.12580">
    <property type="match status" value="1"/>
</dbReference>
<evidence type="ECO:0000256" key="7">
    <source>
        <dbReference type="SAM" id="Phobius"/>
    </source>
</evidence>
<dbReference type="PANTHER" id="PTHR37316:SF3">
    <property type="entry name" value="TEICHOIC ACID GLYCEROL-PHOSPHATE TRANSFERASE"/>
    <property type="match status" value="1"/>
</dbReference>
<keyword evidence="5" id="KW-0777">Teichoic acid biosynthesis</keyword>
<proteinExistence type="inferred from homology"/>
<keyword evidence="3" id="KW-1003">Cell membrane</keyword>
<protein>
    <recommendedName>
        <fullName evidence="10">CDP-glycerol--glycerophosphate glycerophosphotransferase</fullName>
    </recommendedName>
</protein>
<dbReference type="AlphaFoldDB" id="A0A252F641"/>
<feature type="transmembrane region" description="Helical" evidence="7">
    <location>
        <begin position="14"/>
        <end position="34"/>
    </location>
</feature>
<evidence type="ECO:0000256" key="4">
    <source>
        <dbReference type="ARBA" id="ARBA00022679"/>
    </source>
</evidence>
<evidence type="ECO:0000256" key="5">
    <source>
        <dbReference type="ARBA" id="ARBA00022944"/>
    </source>
</evidence>
<dbReference type="SUPFAM" id="SSF53756">
    <property type="entry name" value="UDP-Glycosyltransferase/glycogen phosphorylase"/>
    <property type="match status" value="1"/>
</dbReference>
<dbReference type="InterPro" id="IPR043148">
    <property type="entry name" value="TagF_C"/>
</dbReference>
<comment type="subcellular location">
    <subcellularLocation>
        <location evidence="1">Cell membrane</location>
        <topology evidence="1">Peripheral membrane protein</topology>
    </subcellularLocation>
</comment>
<evidence type="ECO:0008006" key="10">
    <source>
        <dbReference type="Google" id="ProtNLM"/>
    </source>
</evidence>
<accession>A0A252F641</accession>
<dbReference type="GO" id="GO:0047355">
    <property type="term" value="F:CDP-glycerol glycerophosphotransferase activity"/>
    <property type="evidence" value="ECO:0007669"/>
    <property type="project" value="InterPro"/>
</dbReference>
<keyword evidence="7" id="KW-1133">Transmembrane helix</keyword>
<keyword evidence="9" id="KW-1185">Reference proteome</keyword>
<evidence type="ECO:0000256" key="1">
    <source>
        <dbReference type="ARBA" id="ARBA00004202"/>
    </source>
</evidence>
<dbReference type="PANTHER" id="PTHR37316">
    <property type="entry name" value="TEICHOIC ACID GLYCEROL-PHOSPHATE PRIMASE"/>
    <property type="match status" value="1"/>
</dbReference>
<sequence>MKSRIKAFVKQNKAIYSLYFYLGSFFLRLIGLFIKTDPQLILFISYGGQKYDDSPRVVYEYLLKHPISFEHKYIWAFIEPDKFPQVHNRVKVDTMAYYITAMRAGVWITNSSASRGLNFRKKQTRNYLFQHGMAGIKRIGTDVELFDKAFRIGFHETFDAVFIEGKKELDILPRAWQMDPSVFYTTGLPRNDDLTTVTENEIASIKDRLGIPKSKKVIMYAPTFREFSCAEDGRNALGIPIDFSKWEATLGQEYVLLVTAHYEVAKLLDELPKNDFVINAFKYPELNDLIKVSDILISDYSSIVFDYSIMERPVFCYGYDYDTYLVERGVYTDLEKLFSHGVLRTEDEVLKEIQEIDYDLECEYTRIYIKNEYIASYGNAAEKAVQIIFEKE</sequence>
<dbReference type="Gene3D" id="3.40.50.11820">
    <property type="match status" value="1"/>
</dbReference>
<evidence type="ECO:0000256" key="2">
    <source>
        <dbReference type="ARBA" id="ARBA00010488"/>
    </source>
</evidence>